<organism evidence="8 9">
    <name type="scientific">Oceanithermus desulfurans NBRC 100063</name>
    <dbReference type="NCBI Taxonomy" id="1227550"/>
    <lineage>
        <taxon>Bacteria</taxon>
        <taxon>Thermotogati</taxon>
        <taxon>Deinococcota</taxon>
        <taxon>Deinococci</taxon>
        <taxon>Thermales</taxon>
        <taxon>Thermaceae</taxon>
        <taxon>Oceanithermus</taxon>
    </lineage>
</organism>
<dbReference type="NCBIfam" id="TIGR00061">
    <property type="entry name" value="L21"/>
    <property type="match status" value="1"/>
</dbReference>
<keyword evidence="5 6" id="KW-0687">Ribonucleoprotein</keyword>
<gene>
    <name evidence="6 8" type="primary">rplU</name>
    <name evidence="8" type="ORF">ODE01S_18240</name>
</gene>
<evidence type="ECO:0000256" key="1">
    <source>
        <dbReference type="ARBA" id="ARBA00008563"/>
    </source>
</evidence>
<dbReference type="InterPro" id="IPR028909">
    <property type="entry name" value="bL21-like"/>
</dbReference>
<dbReference type="GO" id="GO:0005737">
    <property type="term" value="C:cytoplasm"/>
    <property type="evidence" value="ECO:0007669"/>
    <property type="project" value="UniProtKB-ARBA"/>
</dbReference>
<dbReference type="InterPro" id="IPR018258">
    <property type="entry name" value="Ribosomal_bL21_CS"/>
</dbReference>
<dbReference type="EMBL" id="BJXN01000013">
    <property type="protein sequence ID" value="GEM90390.1"/>
    <property type="molecule type" value="Genomic_DNA"/>
</dbReference>
<evidence type="ECO:0000256" key="4">
    <source>
        <dbReference type="ARBA" id="ARBA00022980"/>
    </source>
</evidence>
<dbReference type="HAMAP" id="MF_01363">
    <property type="entry name" value="Ribosomal_bL21"/>
    <property type="match status" value="1"/>
</dbReference>
<dbReference type="OrthoDB" id="9813334at2"/>
<dbReference type="GO" id="GO:0019843">
    <property type="term" value="F:rRNA binding"/>
    <property type="evidence" value="ECO:0007669"/>
    <property type="project" value="UniProtKB-UniRule"/>
</dbReference>
<name>A0A511RL60_9DEIN</name>
<keyword evidence="2 6" id="KW-0699">rRNA-binding</keyword>
<dbReference type="PROSITE" id="PS01169">
    <property type="entry name" value="RIBOSOMAL_L21"/>
    <property type="match status" value="1"/>
</dbReference>
<dbReference type="PANTHER" id="PTHR21349:SF0">
    <property type="entry name" value="LARGE RIBOSOMAL SUBUNIT PROTEIN BL21M"/>
    <property type="match status" value="1"/>
</dbReference>
<evidence type="ECO:0000256" key="7">
    <source>
        <dbReference type="RuleBase" id="RU000562"/>
    </source>
</evidence>
<evidence type="ECO:0000256" key="3">
    <source>
        <dbReference type="ARBA" id="ARBA00022884"/>
    </source>
</evidence>
<dbReference type="Pfam" id="PF00829">
    <property type="entry name" value="Ribosomal_L21p"/>
    <property type="match status" value="1"/>
</dbReference>
<evidence type="ECO:0000256" key="5">
    <source>
        <dbReference type="ARBA" id="ARBA00023274"/>
    </source>
</evidence>
<evidence type="ECO:0000256" key="2">
    <source>
        <dbReference type="ARBA" id="ARBA00022730"/>
    </source>
</evidence>
<comment type="caution">
    <text evidence="8">The sequence shown here is derived from an EMBL/GenBank/DDBJ whole genome shotgun (WGS) entry which is preliminary data.</text>
</comment>
<dbReference type="GO" id="GO:0003735">
    <property type="term" value="F:structural constituent of ribosome"/>
    <property type="evidence" value="ECO:0007669"/>
    <property type="project" value="InterPro"/>
</dbReference>
<protein>
    <recommendedName>
        <fullName evidence="6">Large ribosomal subunit protein bL21</fullName>
    </recommendedName>
</protein>
<dbReference type="Proteomes" id="UP000321827">
    <property type="component" value="Unassembled WGS sequence"/>
</dbReference>
<dbReference type="InterPro" id="IPR001787">
    <property type="entry name" value="Ribosomal_bL21"/>
</dbReference>
<reference evidence="8 9" key="1">
    <citation type="submission" date="2019-07" db="EMBL/GenBank/DDBJ databases">
        <title>Whole genome shotgun sequence of Oceanithermus desulfurans NBRC 100063.</title>
        <authorList>
            <person name="Hosoyama A."/>
            <person name="Uohara A."/>
            <person name="Ohji S."/>
            <person name="Ichikawa N."/>
        </authorList>
    </citation>
    <scope>NUCLEOTIDE SEQUENCE [LARGE SCALE GENOMIC DNA]</scope>
    <source>
        <strain evidence="8 9">NBRC 100063</strain>
    </source>
</reference>
<dbReference type="AlphaFoldDB" id="A0A511RL60"/>
<keyword evidence="4 6" id="KW-0689">Ribosomal protein</keyword>
<dbReference type="GO" id="GO:0005840">
    <property type="term" value="C:ribosome"/>
    <property type="evidence" value="ECO:0007669"/>
    <property type="project" value="UniProtKB-KW"/>
</dbReference>
<dbReference type="GO" id="GO:1990904">
    <property type="term" value="C:ribonucleoprotein complex"/>
    <property type="evidence" value="ECO:0007669"/>
    <property type="project" value="UniProtKB-KW"/>
</dbReference>
<comment type="function">
    <text evidence="6 7">This protein binds to 23S rRNA in the presence of protein L20.</text>
</comment>
<proteinExistence type="inferred from homology"/>
<dbReference type="RefSeq" id="WP_147148088.1">
    <property type="nucleotide sequence ID" value="NZ_BJXN01000013.1"/>
</dbReference>
<evidence type="ECO:0000313" key="9">
    <source>
        <dbReference type="Proteomes" id="UP000321827"/>
    </source>
</evidence>
<comment type="subunit">
    <text evidence="6">Part of the 50S ribosomal subunit. Contacts protein L20.</text>
</comment>
<dbReference type="PANTHER" id="PTHR21349">
    <property type="entry name" value="50S RIBOSOMAL PROTEIN L21"/>
    <property type="match status" value="1"/>
</dbReference>
<accession>A0A511RL60</accession>
<dbReference type="SUPFAM" id="SSF141091">
    <property type="entry name" value="L21p-like"/>
    <property type="match status" value="1"/>
</dbReference>
<comment type="similarity">
    <text evidence="1 6 7">Belongs to the bacterial ribosomal protein bL21 family.</text>
</comment>
<keyword evidence="3 6" id="KW-0694">RNA-binding</keyword>
<dbReference type="GO" id="GO:0006412">
    <property type="term" value="P:translation"/>
    <property type="evidence" value="ECO:0007669"/>
    <property type="project" value="UniProtKB-UniRule"/>
</dbReference>
<evidence type="ECO:0000256" key="6">
    <source>
        <dbReference type="HAMAP-Rule" id="MF_01363"/>
    </source>
</evidence>
<dbReference type="InterPro" id="IPR036164">
    <property type="entry name" value="bL21-like_sf"/>
</dbReference>
<evidence type="ECO:0000313" key="8">
    <source>
        <dbReference type="EMBL" id="GEM90390.1"/>
    </source>
</evidence>
<sequence length="116" mass="13241">MYAIIKTGGKQYRAEEGAILRVEKLDAQPGEKVEFDVLMVGGDKVKVGDPTVKGAKVVAEVLRTERGKKITVAKFKAKTNYRRKKGHRQWFTELRVEKIRLRAARKKKAEEEKAEE</sequence>